<dbReference type="PROSITE" id="PS00463">
    <property type="entry name" value="ZN2_CY6_FUNGAL_1"/>
    <property type="match status" value="1"/>
</dbReference>
<dbReference type="GO" id="GO:0000981">
    <property type="term" value="F:DNA-binding transcription factor activity, RNA polymerase II-specific"/>
    <property type="evidence" value="ECO:0007669"/>
    <property type="project" value="InterPro"/>
</dbReference>
<dbReference type="STRING" id="1664694.A0A0N1HL84"/>
<feature type="compositionally biased region" description="Acidic residues" evidence="8">
    <location>
        <begin position="116"/>
        <end position="125"/>
    </location>
</feature>
<dbReference type="PANTHER" id="PTHR31313:SF81">
    <property type="entry name" value="TY1 ENHANCER ACTIVATOR"/>
    <property type="match status" value="1"/>
</dbReference>
<dbReference type="InterPro" id="IPR036864">
    <property type="entry name" value="Zn2-C6_fun-type_DNA-bd_sf"/>
</dbReference>
<dbReference type="Proteomes" id="UP000038010">
    <property type="component" value="Unassembled WGS sequence"/>
</dbReference>
<dbReference type="CDD" id="cd12148">
    <property type="entry name" value="fungal_TF_MHR"/>
    <property type="match status" value="1"/>
</dbReference>
<keyword evidence="11" id="KW-1185">Reference proteome</keyword>
<dbReference type="EMBL" id="LFJN01000022">
    <property type="protein sequence ID" value="KPI37700.1"/>
    <property type="molecule type" value="Genomic_DNA"/>
</dbReference>
<dbReference type="SMART" id="SM00066">
    <property type="entry name" value="GAL4"/>
    <property type="match status" value="1"/>
</dbReference>
<dbReference type="InterPro" id="IPR007219">
    <property type="entry name" value="XnlR_reg_dom"/>
</dbReference>
<dbReference type="AlphaFoldDB" id="A0A0N1HL84"/>
<comment type="subcellular location">
    <subcellularLocation>
        <location evidence="1">Nucleus</location>
    </subcellularLocation>
</comment>
<organism evidence="10 11">
    <name type="scientific">Cyphellophora attinorum</name>
    <dbReference type="NCBI Taxonomy" id="1664694"/>
    <lineage>
        <taxon>Eukaryota</taxon>
        <taxon>Fungi</taxon>
        <taxon>Dikarya</taxon>
        <taxon>Ascomycota</taxon>
        <taxon>Pezizomycotina</taxon>
        <taxon>Eurotiomycetes</taxon>
        <taxon>Chaetothyriomycetidae</taxon>
        <taxon>Chaetothyriales</taxon>
        <taxon>Cyphellophoraceae</taxon>
        <taxon>Cyphellophora</taxon>
    </lineage>
</organism>
<dbReference type="InterPro" id="IPR051615">
    <property type="entry name" value="Transcr_Regulatory_Elem"/>
</dbReference>
<accession>A0A0N1HL84</accession>
<feature type="region of interest" description="Disordered" evidence="8">
    <location>
        <begin position="89"/>
        <end position="135"/>
    </location>
</feature>
<proteinExistence type="predicted"/>
<dbReference type="SMART" id="SM00906">
    <property type="entry name" value="Fungal_trans"/>
    <property type="match status" value="1"/>
</dbReference>
<evidence type="ECO:0000256" key="7">
    <source>
        <dbReference type="ARBA" id="ARBA00023242"/>
    </source>
</evidence>
<evidence type="ECO:0000256" key="8">
    <source>
        <dbReference type="SAM" id="MobiDB-lite"/>
    </source>
</evidence>
<evidence type="ECO:0000313" key="11">
    <source>
        <dbReference type="Proteomes" id="UP000038010"/>
    </source>
</evidence>
<dbReference type="OrthoDB" id="4161332at2759"/>
<sequence length="719" mass="80558">MDDAGSQQRRYGFACIQCRSRKVKCGGEKPSCRKCVKAEVFCSYKSSESQISHLKAELSRCQSHLNDLKRGIESLTLATAEDRERKIRDLSDMVKSTGPSVQTEPDETEAEHTDDLGDQCADEEESRARQAEVSIDEDGSLSYFGATSRFHSRPQPRTDGETQQAGDRAFHAKWLQSNARFQKSWEEMAYLKLQQDPEVDAHVSTTLLRIYWTWQAPLHNCVYRQCFFRDVVMQGPYFSSFLLNVIYAHASRHIPDDDPIYAHVGQGEDFLRKAKHLLLSELEADTPRVPTIQGLLILGGRQCAIGKHSEGWLYTGMAIRMIKDLGLHLNGGKAHLSKDLEPDDLEARKRLFMSAYAWDKSISLCLGRPPSLTEMPYAPSSLMDYSGDAEDWVPYYLKDHAESVVINGILLSGPIQLVNDCYNTIYSGNTTGLKMKLISDLEKKLRAFYERLPSALRIDNAEDLVACPPPHILGLHILYHTLMILMYRPFLSGRVPQSLSRRARQVCLENSTRVNAFFRLHGHTFSFRNQTYLTSYCVYTAATVELLELDRAPGEGSMAVAERLSTIMQMLETEARQTPGIRRSIDIIAARLKVATPSQGQARIASSISSHPLTPSRDTITSPSVEGIASPSVPNRTTAGQRMGYLGEAGPVLPQQEYVYASQPLAIGLQPESDYSATLSMDDQLNDFQPWFNYDASGGFNPTIASWTLHDTFGHPEYG</sequence>
<feature type="region of interest" description="Disordered" evidence="8">
    <location>
        <begin position="605"/>
        <end position="636"/>
    </location>
</feature>
<dbReference type="PANTHER" id="PTHR31313">
    <property type="entry name" value="TY1 ENHANCER ACTIVATOR"/>
    <property type="match status" value="1"/>
</dbReference>
<feature type="compositionally biased region" description="Polar residues" evidence="8">
    <location>
        <begin position="605"/>
        <end position="624"/>
    </location>
</feature>
<reference evidence="10 11" key="1">
    <citation type="submission" date="2015-06" db="EMBL/GenBank/DDBJ databases">
        <title>Draft genome of the ant-associated black yeast Phialophora attae CBS 131958.</title>
        <authorList>
            <person name="Moreno L.F."/>
            <person name="Stielow B.J."/>
            <person name="de Hoog S."/>
            <person name="Vicente V.A."/>
            <person name="Weiss V.A."/>
            <person name="de Vries M."/>
            <person name="Cruz L.M."/>
            <person name="Souza E.M."/>
        </authorList>
    </citation>
    <scope>NUCLEOTIDE SEQUENCE [LARGE SCALE GENOMIC DNA]</scope>
    <source>
        <strain evidence="10 11">CBS 131958</strain>
    </source>
</reference>
<evidence type="ECO:0000313" key="10">
    <source>
        <dbReference type="EMBL" id="KPI37700.1"/>
    </source>
</evidence>
<dbReference type="CDD" id="cd00067">
    <property type="entry name" value="GAL4"/>
    <property type="match status" value="1"/>
</dbReference>
<dbReference type="Pfam" id="PF00172">
    <property type="entry name" value="Zn_clus"/>
    <property type="match status" value="1"/>
</dbReference>
<dbReference type="Gene3D" id="4.10.240.10">
    <property type="entry name" value="Zn(2)-C6 fungal-type DNA-binding domain"/>
    <property type="match status" value="1"/>
</dbReference>
<dbReference type="GeneID" id="28732884"/>
<dbReference type="InterPro" id="IPR001138">
    <property type="entry name" value="Zn2Cys6_DnaBD"/>
</dbReference>
<dbReference type="Pfam" id="PF04082">
    <property type="entry name" value="Fungal_trans"/>
    <property type="match status" value="1"/>
</dbReference>
<dbReference type="PROSITE" id="PS50048">
    <property type="entry name" value="ZN2_CY6_FUNGAL_2"/>
    <property type="match status" value="1"/>
</dbReference>
<keyword evidence="3" id="KW-0862">Zinc</keyword>
<protein>
    <submittedName>
        <fullName evidence="10">Nitrogen assimilation transcription factor nit-4</fullName>
    </submittedName>
</protein>
<dbReference type="VEuPathDB" id="FungiDB:AB675_121"/>
<comment type="caution">
    <text evidence="10">The sequence shown here is derived from an EMBL/GenBank/DDBJ whole genome shotgun (WGS) entry which is preliminary data.</text>
</comment>
<feature type="domain" description="Zn(2)-C6 fungal-type" evidence="9">
    <location>
        <begin position="14"/>
        <end position="44"/>
    </location>
</feature>
<gene>
    <name evidence="10" type="ORF">AB675_121</name>
</gene>
<evidence type="ECO:0000256" key="5">
    <source>
        <dbReference type="ARBA" id="ARBA00023125"/>
    </source>
</evidence>
<dbReference type="GO" id="GO:0005634">
    <property type="term" value="C:nucleus"/>
    <property type="evidence" value="ECO:0007669"/>
    <property type="project" value="UniProtKB-SubCell"/>
</dbReference>
<keyword evidence="4" id="KW-0805">Transcription regulation</keyword>
<keyword evidence="7" id="KW-0539">Nucleus</keyword>
<dbReference type="RefSeq" id="XP_017997663.1">
    <property type="nucleotide sequence ID" value="XM_018141093.1"/>
</dbReference>
<keyword evidence="2" id="KW-0479">Metal-binding</keyword>
<dbReference type="SUPFAM" id="SSF57701">
    <property type="entry name" value="Zn2/Cys6 DNA-binding domain"/>
    <property type="match status" value="1"/>
</dbReference>
<name>A0A0N1HL84_9EURO</name>
<dbReference type="GO" id="GO:0003677">
    <property type="term" value="F:DNA binding"/>
    <property type="evidence" value="ECO:0007669"/>
    <property type="project" value="UniProtKB-KW"/>
</dbReference>
<dbReference type="GO" id="GO:0008270">
    <property type="term" value="F:zinc ion binding"/>
    <property type="evidence" value="ECO:0007669"/>
    <property type="project" value="InterPro"/>
</dbReference>
<evidence type="ECO:0000256" key="4">
    <source>
        <dbReference type="ARBA" id="ARBA00023015"/>
    </source>
</evidence>
<keyword evidence="5" id="KW-0238">DNA-binding</keyword>
<evidence type="ECO:0000259" key="9">
    <source>
        <dbReference type="PROSITE" id="PS50048"/>
    </source>
</evidence>
<dbReference type="GO" id="GO:0006351">
    <property type="term" value="P:DNA-templated transcription"/>
    <property type="evidence" value="ECO:0007669"/>
    <property type="project" value="InterPro"/>
</dbReference>
<evidence type="ECO:0000256" key="3">
    <source>
        <dbReference type="ARBA" id="ARBA00022833"/>
    </source>
</evidence>
<evidence type="ECO:0000256" key="6">
    <source>
        <dbReference type="ARBA" id="ARBA00023163"/>
    </source>
</evidence>
<keyword evidence="6" id="KW-0804">Transcription</keyword>
<evidence type="ECO:0000256" key="1">
    <source>
        <dbReference type="ARBA" id="ARBA00004123"/>
    </source>
</evidence>
<evidence type="ECO:0000256" key="2">
    <source>
        <dbReference type="ARBA" id="ARBA00022723"/>
    </source>
</evidence>